<proteinExistence type="predicted"/>
<dbReference type="AlphaFoldDB" id="A0A066XRQ3"/>
<name>A0A066XRQ3_COLSU</name>
<accession>A0A066XRQ3</accession>
<dbReference type="HOGENOM" id="CLU_1503352_0_0_1"/>
<keyword evidence="3" id="KW-1185">Reference proteome</keyword>
<gene>
    <name evidence="2" type="ORF">CSUB01_07628</name>
</gene>
<protein>
    <submittedName>
        <fullName evidence="2">Uncharacterized protein</fullName>
    </submittedName>
</protein>
<dbReference type="Proteomes" id="UP000027238">
    <property type="component" value="Unassembled WGS sequence"/>
</dbReference>
<evidence type="ECO:0000313" key="2">
    <source>
        <dbReference type="EMBL" id="KDN70389.1"/>
    </source>
</evidence>
<reference evidence="3" key="1">
    <citation type="journal article" date="2014" name="Genome Announc.">
        <title>Draft genome sequence of Colletotrichum sublineola, a destructive pathogen of cultivated sorghum.</title>
        <authorList>
            <person name="Baroncelli R."/>
            <person name="Sanz-Martin J.M."/>
            <person name="Rech G.E."/>
            <person name="Sukno S.A."/>
            <person name="Thon M.R."/>
        </authorList>
    </citation>
    <scope>NUCLEOTIDE SEQUENCE [LARGE SCALE GENOMIC DNA]</scope>
    <source>
        <strain evidence="3">TX430BB</strain>
    </source>
</reference>
<comment type="caution">
    <text evidence="2">The sequence shown here is derived from an EMBL/GenBank/DDBJ whole genome shotgun (WGS) entry which is preliminary data.</text>
</comment>
<organism evidence="2 3">
    <name type="scientific">Colletotrichum sublineola</name>
    <name type="common">Sorghum anthracnose fungus</name>
    <dbReference type="NCBI Taxonomy" id="1173701"/>
    <lineage>
        <taxon>Eukaryota</taxon>
        <taxon>Fungi</taxon>
        <taxon>Dikarya</taxon>
        <taxon>Ascomycota</taxon>
        <taxon>Pezizomycotina</taxon>
        <taxon>Sordariomycetes</taxon>
        <taxon>Hypocreomycetidae</taxon>
        <taxon>Glomerellales</taxon>
        <taxon>Glomerellaceae</taxon>
        <taxon>Colletotrichum</taxon>
        <taxon>Colletotrichum graminicola species complex</taxon>
    </lineage>
</organism>
<feature type="compositionally biased region" description="Polar residues" evidence="1">
    <location>
        <begin position="12"/>
        <end position="22"/>
    </location>
</feature>
<dbReference type="EMBL" id="JMSE01000353">
    <property type="protein sequence ID" value="KDN70389.1"/>
    <property type="molecule type" value="Genomic_DNA"/>
</dbReference>
<sequence>MTARMSPDLWPSSHTLPSQPSSRAAGLSDDDSGLKRRSIDQNSLKDRAKFRGTASVTARTCTVFVAASLQSFEVESFTSIPFSCVHEPIDCSMGQCLDGTRGYIQHVALARPPARSTFLAEPLRHRCLCPVLLRSPRRRTSGAKQPRVERRGRRARLWQAQQDGGLLAMFIGRLSAELH</sequence>
<feature type="region of interest" description="Disordered" evidence="1">
    <location>
        <begin position="1"/>
        <end position="40"/>
    </location>
</feature>
<evidence type="ECO:0000313" key="3">
    <source>
        <dbReference type="Proteomes" id="UP000027238"/>
    </source>
</evidence>
<evidence type="ECO:0000256" key="1">
    <source>
        <dbReference type="SAM" id="MobiDB-lite"/>
    </source>
</evidence>